<dbReference type="AlphaFoldDB" id="A0A6C0UGW8"/>
<dbReference type="InterPro" id="IPR052515">
    <property type="entry name" value="Gfo/Idh/MocA_Oxidoreductase"/>
</dbReference>
<dbReference type="Gene3D" id="3.40.50.720">
    <property type="entry name" value="NAD(P)-binding Rossmann-like Domain"/>
    <property type="match status" value="1"/>
</dbReference>
<dbReference type="GeneID" id="44079607"/>
<dbReference type="PANTHER" id="PTHR43249:SF1">
    <property type="entry name" value="D-GLUCOSIDE 3-DEHYDROGENASE"/>
    <property type="match status" value="1"/>
</dbReference>
<dbReference type="Proteomes" id="UP000465846">
    <property type="component" value="Chromosome"/>
</dbReference>
<evidence type="ECO:0000313" key="4">
    <source>
        <dbReference type="Proteomes" id="UP000465846"/>
    </source>
</evidence>
<dbReference type="Gene3D" id="3.30.360.10">
    <property type="entry name" value="Dihydrodipicolinate Reductase, domain 2"/>
    <property type="match status" value="1"/>
</dbReference>
<protein>
    <submittedName>
        <fullName evidence="3">Gfo/Idh/MocA family oxidoreductase</fullName>
    </submittedName>
</protein>
<feature type="domain" description="GFO/IDH/MocA-like oxidoreductase" evidence="2">
    <location>
        <begin position="142"/>
        <end position="244"/>
    </location>
</feature>
<dbReference type="InterPro" id="IPR055170">
    <property type="entry name" value="GFO_IDH_MocA-like_dom"/>
</dbReference>
<dbReference type="RefSeq" id="WP_163486397.1">
    <property type="nucleotide sequence ID" value="NZ_CP048739.1"/>
</dbReference>
<evidence type="ECO:0000259" key="1">
    <source>
        <dbReference type="Pfam" id="PF01408"/>
    </source>
</evidence>
<feature type="domain" description="Gfo/Idh/MocA-like oxidoreductase N-terminal" evidence="1">
    <location>
        <begin position="4"/>
        <end position="123"/>
    </location>
</feature>
<dbReference type="InterPro" id="IPR036291">
    <property type="entry name" value="NAD(P)-bd_dom_sf"/>
</dbReference>
<sequence>MTTTVGFVGAGGIAAVHLDTLDQYDDATLVAVADIDGERARAVADPRGATAYTDGHELIAAESESLDALVVAIPPFAHEGYERKAADAGIDLFVEKPVGLDSEVVAATRRQLESSGVVTQVGYVCRYAQITDRARELLDGRQVGHVDSEYWVSVPDTSWWSSRAHSGGQLVEQSTHVFDVHRYLLGEVETVRGDGTDGLLADGLDFQDATSTTLSHESGAVSHISSTCASPESRFQVRVVAEDAFLELDYFEHSLSGVVDGERVTFQGDGSWYQREFEAFLAAVRGRGDDVRSDYADAARTFEVTLAAREAAETGDCIDL</sequence>
<dbReference type="EMBL" id="CP048739">
    <property type="protein sequence ID" value="QIB74470.1"/>
    <property type="molecule type" value="Genomic_DNA"/>
</dbReference>
<dbReference type="Pfam" id="PF22725">
    <property type="entry name" value="GFO_IDH_MocA_C3"/>
    <property type="match status" value="1"/>
</dbReference>
<dbReference type="Pfam" id="PF01408">
    <property type="entry name" value="GFO_IDH_MocA"/>
    <property type="match status" value="1"/>
</dbReference>
<name>A0A6C0UGW8_9EURY</name>
<accession>A0A6C0UGW8</accession>
<gene>
    <name evidence="3" type="ORF">G3I44_09360</name>
</gene>
<evidence type="ECO:0000313" key="3">
    <source>
        <dbReference type="EMBL" id="QIB74470.1"/>
    </source>
</evidence>
<organism evidence="3 4">
    <name type="scientific">Halogeometricum borinquense</name>
    <dbReference type="NCBI Taxonomy" id="60847"/>
    <lineage>
        <taxon>Archaea</taxon>
        <taxon>Methanobacteriati</taxon>
        <taxon>Methanobacteriota</taxon>
        <taxon>Stenosarchaea group</taxon>
        <taxon>Halobacteria</taxon>
        <taxon>Halobacteriales</taxon>
        <taxon>Haloferacaceae</taxon>
        <taxon>Halogeometricum</taxon>
    </lineage>
</organism>
<dbReference type="InterPro" id="IPR000683">
    <property type="entry name" value="Gfo/Idh/MocA-like_OxRdtase_N"/>
</dbReference>
<dbReference type="GO" id="GO:0000166">
    <property type="term" value="F:nucleotide binding"/>
    <property type="evidence" value="ECO:0007669"/>
    <property type="project" value="InterPro"/>
</dbReference>
<dbReference type="SUPFAM" id="SSF55347">
    <property type="entry name" value="Glyceraldehyde-3-phosphate dehydrogenase-like, C-terminal domain"/>
    <property type="match status" value="1"/>
</dbReference>
<dbReference type="SUPFAM" id="SSF51735">
    <property type="entry name" value="NAD(P)-binding Rossmann-fold domains"/>
    <property type="match status" value="1"/>
</dbReference>
<dbReference type="PANTHER" id="PTHR43249">
    <property type="entry name" value="UDP-N-ACETYL-2-AMINO-2-DEOXY-D-GLUCURONATE OXIDASE"/>
    <property type="match status" value="1"/>
</dbReference>
<reference evidence="3 4" key="1">
    <citation type="submission" date="2020-02" db="EMBL/GenBank/DDBJ databases">
        <title>Whole genome sequence of Halogeometricum borinquense strain wsp4.</title>
        <authorList>
            <person name="Verma D.K."/>
            <person name="Gopal K."/>
            <person name="Prasad E.S."/>
        </authorList>
    </citation>
    <scope>NUCLEOTIDE SEQUENCE [LARGE SCALE GENOMIC DNA]</scope>
    <source>
        <strain evidence="4">wsp4</strain>
    </source>
</reference>
<proteinExistence type="predicted"/>
<evidence type="ECO:0000259" key="2">
    <source>
        <dbReference type="Pfam" id="PF22725"/>
    </source>
</evidence>